<keyword evidence="1" id="KW-0472">Membrane</keyword>
<dbReference type="SUPFAM" id="SSF88713">
    <property type="entry name" value="Glycoside hydrolase/deacetylase"/>
    <property type="match status" value="1"/>
</dbReference>
<gene>
    <name evidence="3" type="ORF">SAY86_019109</name>
</gene>
<feature type="transmembrane region" description="Helical" evidence="1">
    <location>
        <begin position="128"/>
        <end position="146"/>
    </location>
</feature>
<dbReference type="GO" id="GO:0006013">
    <property type="term" value="P:mannose metabolic process"/>
    <property type="evidence" value="ECO:0007669"/>
    <property type="project" value="InterPro"/>
</dbReference>
<comment type="caution">
    <text evidence="3">The sequence shown here is derived from an EMBL/GenBank/DDBJ whole genome shotgun (WGS) entry which is preliminary data.</text>
</comment>
<evidence type="ECO:0000313" key="4">
    <source>
        <dbReference type="Proteomes" id="UP001346149"/>
    </source>
</evidence>
<keyword evidence="4" id="KW-1185">Reference proteome</keyword>
<dbReference type="Gene3D" id="3.20.110.10">
    <property type="entry name" value="Glycoside hydrolase 38, N terminal domain"/>
    <property type="match status" value="1"/>
</dbReference>
<dbReference type="PROSITE" id="PS51257">
    <property type="entry name" value="PROKAR_LIPOPROTEIN"/>
    <property type="match status" value="1"/>
</dbReference>
<dbReference type="PANTHER" id="PTHR11607">
    <property type="entry name" value="ALPHA-MANNOSIDASE"/>
    <property type="match status" value="1"/>
</dbReference>
<sequence length="162" mass="18392">MGRRKKGWMALADEGSLLCVIVLWGTMLLGCRGVNGGGYMKYNTGGGAVEGKLNVHLVPHSHDDVGWLKTIDQYYVGSNNSIQGACVENTIDSIVEALLRDPNRKFIYAEMVCFFFPCHIITELFSALHWPGALLAFFLCTFYLLIEFELWRFSYWTLLSYF</sequence>
<dbReference type="InterPro" id="IPR011330">
    <property type="entry name" value="Glyco_hydro/deAcase_b/a-brl"/>
</dbReference>
<dbReference type="PANTHER" id="PTHR11607:SF61">
    <property type="entry name" value="ALPHA-MANNOSIDASE"/>
    <property type="match status" value="1"/>
</dbReference>
<evidence type="ECO:0000259" key="2">
    <source>
        <dbReference type="Pfam" id="PF01074"/>
    </source>
</evidence>
<accession>A0AAN7R2D5</accession>
<dbReference type="InterPro" id="IPR050843">
    <property type="entry name" value="Glycosyl_Hydrlase_38"/>
</dbReference>
<proteinExistence type="predicted"/>
<dbReference type="GO" id="GO:0004559">
    <property type="term" value="F:alpha-mannosidase activity"/>
    <property type="evidence" value="ECO:0007669"/>
    <property type="project" value="InterPro"/>
</dbReference>
<keyword evidence="1" id="KW-1133">Transmembrane helix</keyword>
<keyword evidence="1" id="KW-0812">Transmembrane</keyword>
<dbReference type="InterPro" id="IPR000602">
    <property type="entry name" value="Glyco_hydro_38_N"/>
</dbReference>
<name>A0AAN7R2D5_TRANT</name>
<evidence type="ECO:0000256" key="1">
    <source>
        <dbReference type="SAM" id="Phobius"/>
    </source>
</evidence>
<dbReference type="InterPro" id="IPR027291">
    <property type="entry name" value="Glyco_hydro_38_N_sf"/>
</dbReference>
<feature type="domain" description="Glycoside hydrolase family 38 N-terminal" evidence="2">
    <location>
        <begin position="54"/>
        <end position="114"/>
    </location>
</feature>
<dbReference type="Pfam" id="PF01074">
    <property type="entry name" value="Glyco_hydro_38N"/>
    <property type="match status" value="1"/>
</dbReference>
<reference evidence="3 4" key="1">
    <citation type="journal article" date="2023" name="Hortic Res">
        <title>Pangenome of water caltrop reveals structural variations and asymmetric subgenome divergence after allopolyploidization.</title>
        <authorList>
            <person name="Zhang X."/>
            <person name="Chen Y."/>
            <person name="Wang L."/>
            <person name="Yuan Y."/>
            <person name="Fang M."/>
            <person name="Shi L."/>
            <person name="Lu R."/>
            <person name="Comes H.P."/>
            <person name="Ma Y."/>
            <person name="Chen Y."/>
            <person name="Huang G."/>
            <person name="Zhou Y."/>
            <person name="Zheng Z."/>
            <person name="Qiu Y."/>
        </authorList>
    </citation>
    <scope>NUCLEOTIDE SEQUENCE [LARGE SCALE GENOMIC DNA]</scope>
    <source>
        <strain evidence="3">F231</strain>
    </source>
</reference>
<evidence type="ECO:0000313" key="3">
    <source>
        <dbReference type="EMBL" id="KAK4784741.1"/>
    </source>
</evidence>
<dbReference type="Proteomes" id="UP001346149">
    <property type="component" value="Unassembled WGS sequence"/>
</dbReference>
<dbReference type="EMBL" id="JAXQNO010000014">
    <property type="protein sequence ID" value="KAK4784741.1"/>
    <property type="molecule type" value="Genomic_DNA"/>
</dbReference>
<protein>
    <recommendedName>
        <fullName evidence="2">Glycoside hydrolase family 38 N-terminal domain-containing protein</fullName>
    </recommendedName>
</protein>
<dbReference type="AlphaFoldDB" id="A0AAN7R2D5"/>
<organism evidence="3 4">
    <name type="scientific">Trapa natans</name>
    <name type="common">Water chestnut</name>
    <dbReference type="NCBI Taxonomy" id="22666"/>
    <lineage>
        <taxon>Eukaryota</taxon>
        <taxon>Viridiplantae</taxon>
        <taxon>Streptophyta</taxon>
        <taxon>Embryophyta</taxon>
        <taxon>Tracheophyta</taxon>
        <taxon>Spermatophyta</taxon>
        <taxon>Magnoliopsida</taxon>
        <taxon>eudicotyledons</taxon>
        <taxon>Gunneridae</taxon>
        <taxon>Pentapetalae</taxon>
        <taxon>rosids</taxon>
        <taxon>malvids</taxon>
        <taxon>Myrtales</taxon>
        <taxon>Lythraceae</taxon>
        <taxon>Trapa</taxon>
    </lineage>
</organism>